<dbReference type="Proteomes" id="UP000008004">
    <property type="component" value="Chromosome"/>
</dbReference>
<proteinExistence type="predicted"/>
<name>H8IRP2_MYCIA</name>
<protein>
    <submittedName>
        <fullName evidence="2">Uncharacterized protein</fullName>
    </submittedName>
</protein>
<dbReference type="PATRIC" id="fig|487521.10.peg.4359"/>
<organism evidence="2 3">
    <name type="scientific">Mycobacterium intracellulare (strain ATCC 13950 / DSM 43223 / JCM 6384 / NCTC 13025 / 3600)</name>
    <dbReference type="NCBI Taxonomy" id="487521"/>
    <lineage>
        <taxon>Bacteria</taxon>
        <taxon>Bacillati</taxon>
        <taxon>Actinomycetota</taxon>
        <taxon>Actinomycetes</taxon>
        <taxon>Mycobacteriales</taxon>
        <taxon>Mycobacteriaceae</taxon>
        <taxon>Mycobacterium</taxon>
        <taxon>Mycobacterium avium complex (MAC)</taxon>
    </lineage>
</organism>
<gene>
    <name evidence="2" type="ordered locus">OCU_43510</name>
</gene>
<sequence>MGFLRRKRFRDNTPGGLCQPLLVRMGPIHRSLGDNNRAGRTAPGPRRSTSH</sequence>
<accession>H8IRP2</accession>
<dbReference type="KEGG" id="mia:OCU_43510"/>
<dbReference type="AlphaFoldDB" id="H8IRP2"/>
<dbReference type="HOGENOM" id="CLU_3101095_0_0_11"/>
<feature type="region of interest" description="Disordered" evidence="1">
    <location>
        <begin position="28"/>
        <end position="51"/>
    </location>
</feature>
<evidence type="ECO:0000256" key="1">
    <source>
        <dbReference type="SAM" id="MobiDB-lite"/>
    </source>
</evidence>
<evidence type="ECO:0000313" key="2">
    <source>
        <dbReference type="EMBL" id="AFC45570.1"/>
    </source>
</evidence>
<dbReference type="EMBL" id="CP003322">
    <property type="protein sequence ID" value="AFC45570.1"/>
    <property type="molecule type" value="Genomic_DNA"/>
</dbReference>
<evidence type="ECO:0000313" key="3">
    <source>
        <dbReference type="Proteomes" id="UP000008004"/>
    </source>
</evidence>
<reference evidence="2 3" key="1">
    <citation type="journal article" date="2012" name="J. Bacteriol.">
        <title>Complete genome sequence of Mycobacterium intracellulare strain ATCC 13950T.</title>
        <authorList>
            <person name="Kim B.J."/>
            <person name="Choi B.S."/>
            <person name="Lim J.S."/>
            <person name="Choi I.Y."/>
            <person name="Lee J.H."/>
            <person name="Chun J."/>
            <person name="Kook Y.H."/>
            <person name="Kim B.J."/>
        </authorList>
    </citation>
    <scope>NUCLEOTIDE SEQUENCE [LARGE SCALE GENOMIC DNA]</scope>
    <source>
        <strain evidence="3">ATCC 13950 / DSM 43223 / JCM 6384 / NCTC 13025 / 3600</strain>
    </source>
</reference>